<evidence type="ECO:0000313" key="8">
    <source>
        <dbReference type="Proteomes" id="UP001196413"/>
    </source>
</evidence>
<dbReference type="AlphaFoldDB" id="A0AAD5MEN0"/>
<dbReference type="Proteomes" id="UP001196413">
    <property type="component" value="Unassembled WGS sequence"/>
</dbReference>
<dbReference type="InterPro" id="IPR003492">
    <property type="entry name" value="Battenin_disease_Cln3"/>
</dbReference>
<evidence type="ECO:0000256" key="3">
    <source>
        <dbReference type="ARBA" id="ARBA00022692"/>
    </source>
</evidence>
<feature type="transmembrane region" description="Helical" evidence="6">
    <location>
        <begin position="15"/>
        <end position="36"/>
    </location>
</feature>
<proteinExistence type="inferred from homology"/>
<organism evidence="7 8">
    <name type="scientific">Parelaphostrongylus tenuis</name>
    <name type="common">Meningeal worm</name>
    <dbReference type="NCBI Taxonomy" id="148309"/>
    <lineage>
        <taxon>Eukaryota</taxon>
        <taxon>Metazoa</taxon>
        <taxon>Ecdysozoa</taxon>
        <taxon>Nematoda</taxon>
        <taxon>Chromadorea</taxon>
        <taxon>Rhabditida</taxon>
        <taxon>Rhabditina</taxon>
        <taxon>Rhabditomorpha</taxon>
        <taxon>Strongyloidea</taxon>
        <taxon>Metastrongylidae</taxon>
        <taxon>Parelaphostrongylus</taxon>
    </lineage>
</organism>
<feature type="transmembrane region" description="Helical" evidence="6">
    <location>
        <begin position="125"/>
        <end position="146"/>
    </location>
</feature>
<feature type="transmembrane region" description="Helical" evidence="6">
    <location>
        <begin position="158"/>
        <end position="176"/>
    </location>
</feature>
<accession>A0AAD5MEN0</accession>
<dbReference type="PANTHER" id="PTHR10981">
    <property type="entry name" value="BATTENIN"/>
    <property type="match status" value="1"/>
</dbReference>
<dbReference type="GO" id="GO:0051453">
    <property type="term" value="P:regulation of intracellular pH"/>
    <property type="evidence" value="ECO:0007669"/>
    <property type="project" value="TreeGrafter"/>
</dbReference>
<dbReference type="PRINTS" id="PR01315">
    <property type="entry name" value="BATTENIN"/>
</dbReference>
<sequence length="252" mass="27283">MAPDKNTKWNEARNLISFWIFGMCNNFVFSLMLGAAQDILRRQRRSTHSTQNVTDICVDEITTRMCTPLSVGVVLICVTLPALVVKVTAPFFIHRVPYGIRHFVVCTLQVIAFLVTAFAESVPAALLGVCTVAVAGGLGEITYLGLAGHYSKHTISTSSSGTGMAGILGAFSYAGMTDPRLLALSSTQAMLVMLIMPVIFALTYYVLLVRAPTLRQVSPLRPNEWFANRPVEMNDLASSNNNAAKVPALTGL</sequence>
<feature type="transmembrane region" description="Helical" evidence="6">
    <location>
        <begin position="188"/>
        <end position="208"/>
    </location>
</feature>
<dbReference type="PANTHER" id="PTHR10981:SF0">
    <property type="entry name" value="BATTENIN"/>
    <property type="match status" value="1"/>
</dbReference>
<evidence type="ECO:0000256" key="6">
    <source>
        <dbReference type="RuleBase" id="RU361113"/>
    </source>
</evidence>
<dbReference type="GO" id="GO:0007040">
    <property type="term" value="P:lysosome organization"/>
    <property type="evidence" value="ECO:0007669"/>
    <property type="project" value="TreeGrafter"/>
</dbReference>
<evidence type="ECO:0000256" key="2">
    <source>
        <dbReference type="ARBA" id="ARBA00022448"/>
    </source>
</evidence>
<evidence type="ECO:0000313" key="7">
    <source>
        <dbReference type="EMBL" id="KAJ1355403.1"/>
    </source>
</evidence>
<evidence type="ECO:0000256" key="4">
    <source>
        <dbReference type="ARBA" id="ARBA00022989"/>
    </source>
</evidence>
<dbReference type="GO" id="GO:0012505">
    <property type="term" value="C:endomembrane system"/>
    <property type="evidence" value="ECO:0007669"/>
    <property type="project" value="UniProtKB-SubCell"/>
</dbReference>
<reference evidence="7" key="1">
    <citation type="submission" date="2021-06" db="EMBL/GenBank/DDBJ databases">
        <title>Parelaphostrongylus tenuis whole genome reference sequence.</title>
        <authorList>
            <person name="Garwood T.J."/>
            <person name="Larsen P.A."/>
            <person name="Fountain-Jones N.M."/>
            <person name="Garbe J.R."/>
            <person name="Macchietto M.G."/>
            <person name="Kania S.A."/>
            <person name="Gerhold R.W."/>
            <person name="Richards J.E."/>
            <person name="Wolf T.M."/>
        </authorList>
    </citation>
    <scope>NUCLEOTIDE SEQUENCE</scope>
    <source>
        <strain evidence="7">MNPRO001-30</strain>
        <tissue evidence="7">Meninges</tissue>
    </source>
</reference>
<evidence type="ECO:0000256" key="1">
    <source>
        <dbReference type="ARBA" id="ARBA00004127"/>
    </source>
</evidence>
<feature type="transmembrane region" description="Helical" evidence="6">
    <location>
        <begin position="69"/>
        <end position="93"/>
    </location>
</feature>
<dbReference type="Pfam" id="PF02487">
    <property type="entry name" value="CLN3"/>
    <property type="match status" value="1"/>
</dbReference>
<gene>
    <name evidence="7" type="ORF">KIN20_012797</name>
</gene>
<dbReference type="EMBL" id="JAHQIW010002475">
    <property type="protein sequence ID" value="KAJ1355403.1"/>
    <property type="molecule type" value="Genomic_DNA"/>
</dbReference>
<protein>
    <recommendedName>
        <fullName evidence="6">Battenin</fullName>
    </recommendedName>
</protein>
<keyword evidence="8" id="KW-1185">Reference proteome</keyword>
<name>A0AAD5MEN0_PARTN</name>
<evidence type="ECO:0000256" key="5">
    <source>
        <dbReference type="ARBA" id="ARBA00023136"/>
    </source>
</evidence>
<keyword evidence="4 6" id="KW-1133">Transmembrane helix</keyword>
<keyword evidence="2" id="KW-0813">Transport</keyword>
<comment type="subcellular location">
    <subcellularLocation>
        <location evidence="1">Endomembrane system</location>
        <topology evidence="1">Multi-pass membrane protein</topology>
    </subcellularLocation>
    <subcellularLocation>
        <location evidence="6">Lysosome membrane</location>
        <topology evidence="6">Multi-pass membrane protein</topology>
    </subcellularLocation>
</comment>
<comment type="caution">
    <text evidence="7">The sequence shown here is derived from an EMBL/GenBank/DDBJ whole genome shotgun (WGS) entry which is preliminary data.</text>
</comment>
<comment type="similarity">
    <text evidence="6">Belongs to the battenin family.</text>
</comment>
<keyword evidence="5 6" id="KW-0472">Membrane</keyword>
<comment type="caution">
    <text evidence="6">Lacks conserved residue(s) required for the propagation of feature annotation.</text>
</comment>
<dbReference type="GO" id="GO:0005765">
    <property type="term" value="C:lysosomal membrane"/>
    <property type="evidence" value="ECO:0007669"/>
    <property type="project" value="UniProtKB-SubCell"/>
</dbReference>
<keyword evidence="3 6" id="KW-0812">Transmembrane</keyword>
<keyword evidence="6" id="KW-0458">Lysosome</keyword>